<feature type="region of interest" description="Disordered" evidence="1">
    <location>
        <begin position="1"/>
        <end position="26"/>
    </location>
</feature>
<proteinExistence type="predicted"/>
<dbReference type="AlphaFoldDB" id="A0A6N2LHG2"/>
<evidence type="ECO:0000313" key="2">
    <source>
        <dbReference type="EMBL" id="VFU39898.1"/>
    </source>
</evidence>
<evidence type="ECO:0000256" key="1">
    <source>
        <dbReference type="SAM" id="MobiDB-lite"/>
    </source>
</evidence>
<protein>
    <submittedName>
        <fullName evidence="2">Uncharacterized protein</fullName>
    </submittedName>
</protein>
<dbReference type="EMBL" id="CAADRP010001536">
    <property type="protein sequence ID" value="VFU39898.1"/>
    <property type="molecule type" value="Genomic_DNA"/>
</dbReference>
<reference evidence="2" key="1">
    <citation type="submission" date="2019-03" db="EMBL/GenBank/DDBJ databases">
        <authorList>
            <person name="Mank J."/>
            <person name="Almeida P."/>
        </authorList>
    </citation>
    <scope>NUCLEOTIDE SEQUENCE</scope>
    <source>
        <strain evidence="2">78183</strain>
    </source>
</reference>
<accession>A0A6N2LHG2</accession>
<feature type="compositionally biased region" description="Basic and acidic residues" evidence="1">
    <location>
        <begin position="1"/>
        <end position="12"/>
    </location>
</feature>
<sequence>MAQDNSNKEGTKNEYNVAADPTLGTHDDLTRKDELFQRPCAENTLPRFVAGTAEWALDGSRIIITMISRDFLPLYPGSMHH</sequence>
<gene>
    <name evidence="2" type="ORF">SVIM_LOCUS225150</name>
</gene>
<organism evidence="2">
    <name type="scientific">Salix viminalis</name>
    <name type="common">Common osier</name>
    <name type="synonym">Basket willow</name>
    <dbReference type="NCBI Taxonomy" id="40686"/>
    <lineage>
        <taxon>Eukaryota</taxon>
        <taxon>Viridiplantae</taxon>
        <taxon>Streptophyta</taxon>
        <taxon>Embryophyta</taxon>
        <taxon>Tracheophyta</taxon>
        <taxon>Spermatophyta</taxon>
        <taxon>Magnoliopsida</taxon>
        <taxon>eudicotyledons</taxon>
        <taxon>Gunneridae</taxon>
        <taxon>Pentapetalae</taxon>
        <taxon>rosids</taxon>
        <taxon>fabids</taxon>
        <taxon>Malpighiales</taxon>
        <taxon>Salicaceae</taxon>
        <taxon>Saliceae</taxon>
        <taxon>Salix</taxon>
    </lineage>
</organism>
<name>A0A6N2LHG2_SALVM</name>